<dbReference type="InterPro" id="IPR019734">
    <property type="entry name" value="TPR_rpt"/>
</dbReference>
<dbReference type="GO" id="GO:0016757">
    <property type="term" value="F:glycosyltransferase activity"/>
    <property type="evidence" value="ECO:0007669"/>
    <property type="project" value="InterPro"/>
</dbReference>
<organism evidence="2 3">
    <name type="scientific">Methylomagnum ishizawai</name>
    <dbReference type="NCBI Taxonomy" id="1760988"/>
    <lineage>
        <taxon>Bacteria</taxon>
        <taxon>Pseudomonadati</taxon>
        <taxon>Pseudomonadota</taxon>
        <taxon>Gammaproteobacteria</taxon>
        <taxon>Methylococcales</taxon>
        <taxon>Methylococcaceae</taxon>
        <taxon>Methylomagnum</taxon>
    </lineage>
</organism>
<proteinExistence type="predicted"/>
<keyword evidence="3" id="KW-1185">Reference proteome</keyword>
<dbReference type="Pfam" id="PF13432">
    <property type="entry name" value="TPR_16"/>
    <property type="match status" value="1"/>
</dbReference>
<dbReference type="STRING" id="1760988.SAMN02949497_3678"/>
<dbReference type="Pfam" id="PF14559">
    <property type="entry name" value="TPR_19"/>
    <property type="match status" value="1"/>
</dbReference>
<dbReference type="SMART" id="SM00028">
    <property type="entry name" value="TPR"/>
    <property type="match status" value="4"/>
</dbReference>
<gene>
    <name evidence="2" type="ORF">SAMN02949497_3678</name>
</gene>
<protein>
    <submittedName>
        <fullName evidence="2">Tfp pilus assembly protein PilF</fullName>
    </submittedName>
</protein>
<dbReference type="RefSeq" id="WP_085215182.1">
    <property type="nucleotide sequence ID" value="NZ_FXAM01000001.1"/>
</dbReference>
<evidence type="ECO:0000313" key="3">
    <source>
        <dbReference type="Proteomes" id="UP000192923"/>
    </source>
</evidence>
<feature type="repeat" description="TPR" evidence="1">
    <location>
        <begin position="71"/>
        <end position="104"/>
    </location>
</feature>
<dbReference type="AlphaFoldDB" id="A0A1Y6D7K9"/>
<accession>A0A1Y6D7K9</accession>
<evidence type="ECO:0000313" key="2">
    <source>
        <dbReference type="EMBL" id="SMF96284.1"/>
    </source>
</evidence>
<feature type="repeat" description="TPR" evidence="1">
    <location>
        <begin position="105"/>
        <end position="138"/>
    </location>
</feature>
<name>A0A1Y6D7K9_9GAMM</name>
<dbReference type="Proteomes" id="UP000192923">
    <property type="component" value="Unassembled WGS sequence"/>
</dbReference>
<sequence length="454" mass="50095">MTEDGLFTEGNRLMAAGEAEAAERCFRLALALRPDFPEALTNLGLLREQAGALDEAEACHRRAIALRPDQARLHLNLGVLLMNVRRYAEAETRFRHALALAPDSAAAWSNLGVLMIRTQREDAAERCLRNAIGLDPAYAKARFNLAYGLLRQGRYEEGWECLEAREWYGILDRHFTCPRWQGEDLAGKSLLIGLEAGHGDMIQFCRYGPLLKRMGAARITVLCHPGLKTLFDTLSGIDEAISVAEDVPASGWDYWTPPLSLPYHCRTRLDSIPTPIPYLSADPERMAYWSPRLPPGKRVGWVWKGNPRFENDADRSLPSLDLLVPLGRVPGIRFVSLQKGAGEDEARNPPAGVKLLALGHELTDFADTAAVVAGLDLIISVDTAVAHLAGALGKPCWVLLPDHMTDWRWLKDRADSPWYPGTMRLFRQSPEGGWGPVVVAVAQALAAWSVGAIT</sequence>
<reference evidence="2 3" key="1">
    <citation type="submission" date="2016-12" db="EMBL/GenBank/DDBJ databases">
        <authorList>
            <person name="Song W.-J."/>
            <person name="Kurnit D.M."/>
        </authorList>
    </citation>
    <scope>NUCLEOTIDE SEQUENCE [LARGE SCALE GENOMIC DNA]</scope>
    <source>
        <strain evidence="2 3">175</strain>
    </source>
</reference>
<dbReference type="PANTHER" id="PTHR44809:SF1">
    <property type="entry name" value="PROTEIN O-MANNOSYL-TRANSFERASE TMTC1"/>
    <property type="match status" value="1"/>
</dbReference>
<dbReference type="OrthoDB" id="238183at2"/>
<dbReference type="Gene3D" id="1.25.40.10">
    <property type="entry name" value="Tetratricopeptide repeat domain"/>
    <property type="match status" value="2"/>
</dbReference>
<dbReference type="Gene3D" id="3.40.50.2000">
    <property type="entry name" value="Glycogen Phosphorylase B"/>
    <property type="match status" value="1"/>
</dbReference>
<dbReference type="PANTHER" id="PTHR44809">
    <property type="match status" value="1"/>
</dbReference>
<dbReference type="Pfam" id="PF01075">
    <property type="entry name" value="Glyco_transf_9"/>
    <property type="match status" value="1"/>
</dbReference>
<evidence type="ECO:0000256" key="1">
    <source>
        <dbReference type="PROSITE-ProRule" id="PRU00339"/>
    </source>
</evidence>
<feature type="repeat" description="TPR" evidence="1">
    <location>
        <begin position="37"/>
        <end position="70"/>
    </location>
</feature>
<keyword evidence="1" id="KW-0802">TPR repeat</keyword>
<dbReference type="EMBL" id="FXAM01000001">
    <property type="protein sequence ID" value="SMF96284.1"/>
    <property type="molecule type" value="Genomic_DNA"/>
</dbReference>
<dbReference type="PROSITE" id="PS50005">
    <property type="entry name" value="TPR"/>
    <property type="match status" value="3"/>
</dbReference>
<dbReference type="SUPFAM" id="SSF48452">
    <property type="entry name" value="TPR-like"/>
    <property type="match status" value="1"/>
</dbReference>
<dbReference type="InterPro" id="IPR002201">
    <property type="entry name" value="Glyco_trans_9"/>
</dbReference>
<dbReference type="InterPro" id="IPR052943">
    <property type="entry name" value="TMTC_O-mannosyl-trnsfr"/>
</dbReference>
<dbReference type="SUPFAM" id="SSF53756">
    <property type="entry name" value="UDP-Glycosyltransferase/glycogen phosphorylase"/>
    <property type="match status" value="1"/>
</dbReference>
<dbReference type="InterPro" id="IPR011990">
    <property type="entry name" value="TPR-like_helical_dom_sf"/>
</dbReference>